<dbReference type="SUPFAM" id="SSF47031">
    <property type="entry name" value="Second domain of FERM"/>
    <property type="match status" value="1"/>
</dbReference>
<sequence>MNHFVITDLEHIAIEEALKEIKYISNSLISTEANEDCEEEILTHYKLLIGMQKNDAISTYLELVQELPSYGMQFYNVKDTNEVPKLIGIGLCGITQFSIDNRNRPEQIYLWTGISKISSRDNKFILEFRNESLDLDRLLVDENVLNTGNQCHNILTVQSWYSDSHQLIRVMETMAATQLNFFEQRKKIRVGIRLYSSTSSTSSISSLSSITHSSSACTQKSDNSITSMEATQTARLASKEHYNTLKIKKEELERIIEDKEAELRRIKIEEAKLTGIVPDDLTEEERASLPKQMATSYTLQYLVESDLFNSVQKNSSIASTDPENDKELKRLTRVYEVQCNIVKAEYKIYKGDYSSKKIKKQRKKNYKASEKKLKELEKELEKRRDFLGISCRQSRFYSQVADKDDYNWEVIASKSFTMPLKYNPNVKLSAVDENRVTQHSSVMRPARHSSAVPIRIDPTMMQIRQNKHSASTTYNKKSNASDSYSTASPMEGNSFLSLYSRGSSSHISSTSVSSDEDRCLSCPVTEMILRKHNEKMRNEVIKKRASQHLDLAFPEKAIVQKKKETIDNLNLDITNHVIFKPPTRYPDPTNSKISFSAPKQSAKEFYAKSLPLDDREEREERNLTHSANFVKHQYSSDQISKQYEHKLAYTQQNSSTRFHRTPSPRTVLSNNTKYPLPYTRVNSVPYGLFSSKSPSHEKINNTELRNDVISHSQTHLTPNHSYTTNTVDRLAYSYGGNYTQSNGTTKSAVPITRIHTSPSNVTALEYSKPTHYPQSTSPKLNHKNMQARLSPKPDPRVVIPPNVPNQYQPYLRTQNPATNKYINPPLCRIQVTSPDSRQYSPIEPTRYKSPYNHQYHTQSISEERYRPTTLSNPSQTNTQYHPTNLTAISLHDPLSYSASVPVPSPLSQQPSPGVKCKIDYWENQTAANMRPTIHNSKSLDKIARKSYPDYIPVQEKNRQSMNISNVTSRSFRSSYNSDSNAAAFQQRDYTKGMPSNSDEGTPV</sequence>
<dbReference type="GO" id="GO:0090162">
    <property type="term" value="P:establishment of epithelial cell polarity"/>
    <property type="evidence" value="ECO:0007669"/>
    <property type="project" value="InterPro"/>
</dbReference>
<feature type="coiled-coil region" evidence="4">
    <location>
        <begin position="242"/>
        <end position="272"/>
    </location>
</feature>
<evidence type="ECO:0000259" key="6">
    <source>
        <dbReference type="PROSITE" id="PS50057"/>
    </source>
</evidence>
<feature type="region of interest" description="Disordered" evidence="5">
    <location>
        <begin position="768"/>
        <end position="800"/>
    </location>
</feature>
<feature type="compositionally biased region" description="Polar residues" evidence="5">
    <location>
        <begin position="851"/>
        <end position="860"/>
    </location>
</feature>
<dbReference type="PROSITE" id="PS00661">
    <property type="entry name" value="FERM_2"/>
    <property type="match status" value="1"/>
</dbReference>
<dbReference type="InterPro" id="IPR011993">
    <property type="entry name" value="PH-like_dom_sf"/>
</dbReference>
<evidence type="ECO:0000256" key="4">
    <source>
        <dbReference type="SAM" id="Coils"/>
    </source>
</evidence>
<feature type="region of interest" description="Disordered" evidence="5">
    <location>
        <begin position="835"/>
        <end position="879"/>
    </location>
</feature>
<evidence type="ECO:0000313" key="8">
    <source>
        <dbReference type="Proteomes" id="UP001165289"/>
    </source>
</evidence>
<feature type="region of interest" description="Disordered" evidence="5">
    <location>
        <begin position="468"/>
        <end position="487"/>
    </location>
</feature>
<comment type="subcellular location">
    <subcellularLocation>
        <location evidence="1">Cytoplasm</location>
    </subcellularLocation>
</comment>
<dbReference type="PANTHER" id="PTHR46079:SF2">
    <property type="entry name" value="FERM DOMAIN-CONTAINING PROTEIN"/>
    <property type="match status" value="1"/>
</dbReference>
<feature type="domain" description="FERM" evidence="6">
    <location>
        <begin position="1"/>
        <end position="186"/>
    </location>
</feature>
<feature type="compositionally biased region" description="Polar residues" evidence="5">
    <location>
        <begin position="993"/>
        <end position="1003"/>
    </location>
</feature>
<dbReference type="InterPro" id="IPR035963">
    <property type="entry name" value="FERM_2"/>
</dbReference>
<dbReference type="InterPro" id="IPR018980">
    <property type="entry name" value="FERM_PH-like_C"/>
</dbReference>
<feature type="region of interest" description="Disordered" evidence="5">
    <location>
        <begin position="651"/>
        <end position="672"/>
    </location>
</feature>
<dbReference type="InterPro" id="IPR019747">
    <property type="entry name" value="FERM_CS"/>
</dbReference>
<dbReference type="SUPFAM" id="SSF50729">
    <property type="entry name" value="PH domain-like"/>
    <property type="match status" value="1"/>
</dbReference>
<feature type="region of interest" description="Disordered" evidence="5">
    <location>
        <begin position="970"/>
        <end position="1003"/>
    </location>
</feature>
<dbReference type="AlphaFoldDB" id="A0AAV7JYR8"/>
<dbReference type="EMBL" id="JAKMXF010000233">
    <property type="protein sequence ID" value="KAI6654027.1"/>
    <property type="molecule type" value="Genomic_DNA"/>
</dbReference>
<dbReference type="Proteomes" id="UP001165289">
    <property type="component" value="Unassembled WGS sequence"/>
</dbReference>
<proteinExistence type="predicted"/>
<accession>A0AAV7JYR8</accession>
<dbReference type="GO" id="GO:0005737">
    <property type="term" value="C:cytoplasm"/>
    <property type="evidence" value="ECO:0007669"/>
    <property type="project" value="UniProtKB-SubCell"/>
</dbReference>
<dbReference type="Gene3D" id="2.30.29.30">
    <property type="entry name" value="Pleckstrin-homology domain (PH domain)/Phosphotyrosine-binding domain (PTB)"/>
    <property type="match status" value="1"/>
</dbReference>
<feature type="compositionally biased region" description="Low complexity" evidence="5">
    <location>
        <begin position="970"/>
        <end position="980"/>
    </location>
</feature>
<dbReference type="InterPro" id="IPR019748">
    <property type="entry name" value="FERM_central"/>
</dbReference>
<dbReference type="Pfam" id="PF00373">
    <property type="entry name" value="FERM_M"/>
    <property type="match status" value="1"/>
</dbReference>
<feature type="compositionally biased region" description="Polar residues" evidence="5">
    <location>
        <begin position="868"/>
        <end position="879"/>
    </location>
</feature>
<protein>
    <recommendedName>
        <fullName evidence="6">FERM domain-containing protein</fullName>
    </recommendedName>
</protein>
<evidence type="ECO:0000256" key="1">
    <source>
        <dbReference type="ARBA" id="ARBA00004496"/>
    </source>
</evidence>
<keyword evidence="8" id="KW-1185">Reference proteome</keyword>
<comment type="caution">
    <text evidence="7">The sequence shown here is derived from an EMBL/GenBank/DDBJ whole genome shotgun (WGS) entry which is preliminary data.</text>
</comment>
<dbReference type="PROSITE" id="PS50057">
    <property type="entry name" value="FERM_3"/>
    <property type="match status" value="1"/>
</dbReference>
<evidence type="ECO:0000256" key="2">
    <source>
        <dbReference type="ARBA" id="ARBA00022490"/>
    </source>
</evidence>
<keyword evidence="3 4" id="KW-0175">Coiled coil</keyword>
<organism evidence="7 8">
    <name type="scientific">Oopsacas minuta</name>
    <dbReference type="NCBI Taxonomy" id="111878"/>
    <lineage>
        <taxon>Eukaryota</taxon>
        <taxon>Metazoa</taxon>
        <taxon>Porifera</taxon>
        <taxon>Hexactinellida</taxon>
        <taxon>Hexasterophora</taxon>
        <taxon>Lyssacinosida</taxon>
        <taxon>Leucopsacidae</taxon>
        <taxon>Oopsacas</taxon>
    </lineage>
</organism>
<evidence type="ECO:0000256" key="5">
    <source>
        <dbReference type="SAM" id="MobiDB-lite"/>
    </source>
</evidence>
<dbReference type="PANTHER" id="PTHR46079">
    <property type="entry name" value="FERM DOMAIN-CONTAINING PROTEIN 4"/>
    <property type="match status" value="1"/>
</dbReference>
<dbReference type="InterPro" id="IPR047176">
    <property type="entry name" value="FRMD4A/B"/>
</dbReference>
<dbReference type="Pfam" id="PF09380">
    <property type="entry name" value="FERM_C"/>
    <property type="match status" value="1"/>
</dbReference>
<dbReference type="Pfam" id="PF11819">
    <property type="entry name" value="CUPID"/>
    <property type="match status" value="1"/>
</dbReference>
<gene>
    <name evidence="7" type="ORF">LOD99_2874</name>
</gene>
<dbReference type="CDD" id="cd14473">
    <property type="entry name" value="FERM_B-lobe"/>
    <property type="match status" value="1"/>
</dbReference>
<dbReference type="InterPro" id="IPR000299">
    <property type="entry name" value="FERM_domain"/>
</dbReference>
<feature type="coiled-coil region" evidence="4">
    <location>
        <begin position="359"/>
        <end position="386"/>
    </location>
</feature>
<dbReference type="InterPro" id="IPR021774">
    <property type="entry name" value="CUPID"/>
</dbReference>
<feature type="compositionally biased region" description="Polar residues" evidence="5">
    <location>
        <begin position="663"/>
        <end position="672"/>
    </location>
</feature>
<name>A0AAV7JYR8_9METZ</name>
<reference evidence="7 8" key="1">
    <citation type="journal article" date="2023" name="BMC Biol.">
        <title>The compact genome of the sponge Oopsacas minuta (Hexactinellida) is lacking key metazoan core genes.</title>
        <authorList>
            <person name="Santini S."/>
            <person name="Schenkelaars Q."/>
            <person name="Jourda C."/>
            <person name="Duchesne M."/>
            <person name="Belahbib H."/>
            <person name="Rocher C."/>
            <person name="Selva M."/>
            <person name="Riesgo A."/>
            <person name="Vervoort M."/>
            <person name="Leys S.P."/>
            <person name="Kodjabachian L."/>
            <person name="Le Bivic A."/>
            <person name="Borchiellini C."/>
            <person name="Claverie J.M."/>
            <person name="Renard E."/>
        </authorList>
    </citation>
    <scope>NUCLEOTIDE SEQUENCE [LARGE SCALE GENOMIC DNA]</scope>
    <source>
        <strain evidence="7">SPO-2</strain>
    </source>
</reference>
<evidence type="ECO:0000256" key="3">
    <source>
        <dbReference type="ARBA" id="ARBA00023054"/>
    </source>
</evidence>
<keyword evidence="2" id="KW-0963">Cytoplasm</keyword>
<dbReference type="SMART" id="SM01196">
    <property type="entry name" value="FERM_C"/>
    <property type="match status" value="1"/>
</dbReference>
<evidence type="ECO:0000313" key="7">
    <source>
        <dbReference type="EMBL" id="KAI6654027.1"/>
    </source>
</evidence>